<sequence>MPSLVVDAAVTPIMHPVQIAAALGLPLEPRAQGQRLAWDIYTILDAWCDSIALLDWEVLIKPTPSRGRSLRNLTVNVSYPIGLLPAAWRTGRFDWQPERDDEVELELRSSRGVHDFGRSIADRYLGFLADEEAQLPLHDREVHSSRGDMSFRSLVEYQRWHAGFHYRQLRAFCRGQRIDLPPDVLASVPDLVLPDSVF</sequence>
<dbReference type="KEGG" id="sbae:DSM104329_05351"/>
<evidence type="ECO:0000313" key="1">
    <source>
        <dbReference type="EMBL" id="UGS38919.1"/>
    </source>
</evidence>
<accession>A0A9E6Y2C1</accession>
<dbReference type="AlphaFoldDB" id="A0A9E6Y2C1"/>
<dbReference type="Proteomes" id="UP001162834">
    <property type="component" value="Chromosome"/>
</dbReference>
<organism evidence="1 2">
    <name type="scientific">Capillimicrobium parvum</name>
    <dbReference type="NCBI Taxonomy" id="2884022"/>
    <lineage>
        <taxon>Bacteria</taxon>
        <taxon>Bacillati</taxon>
        <taxon>Actinomycetota</taxon>
        <taxon>Thermoleophilia</taxon>
        <taxon>Solirubrobacterales</taxon>
        <taxon>Capillimicrobiaceae</taxon>
        <taxon>Capillimicrobium</taxon>
    </lineage>
</organism>
<dbReference type="EMBL" id="CP087164">
    <property type="protein sequence ID" value="UGS38919.1"/>
    <property type="molecule type" value="Genomic_DNA"/>
</dbReference>
<name>A0A9E6Y2C1_9ACTN</name>
<keyword evidence="2" id="KW-1185">Reference proteome</keyword>
<protein>
    <submittedName>
        <fullName evidence="1">Uncharacterized protein</fullName>
    </submittedName>
</protein>
<reference evidence="1" key="1">
    <citation type="journal article" date="2022" name="Int. J. Syst. Evol. Microbiol.">
        <title>Pseudomonas aegrilactucae sp. nov. and Pseudomonas morbosilactucae sp. nov., pathogens causing bacterial rot of lettuce in Japan.</title>
        <authorList>
            <person name="Sawada H."/>
            <person name="Fujikawa T."/>
            <person name="Satou M."/>
        </authorList>
    </citation>
    <scope>NUCLEOTIDE SEQUENCE</scope>
    <source>
        <strain evidence="1">0166_1</strain>
    </source>
</reference>
<evidence type="ECO:0000313" key="2">
    <source>
        <dbReference type="Proteomes" id="UP001162834"/>
    </source>
</evidence>
<gene>
    <name evidence="1" type="ORF">DSM104329_05351</name>
</gene>
<proteinExistence type="predicted"/>